<dbReference type="EMBL" id="CP144914">
    <property type="protein sequence ID" value="WWD80523.1"/>
    <property type="molecule type" value="Genomic_DNA"/>
</dbReference>
<dbReference type="AlphaFoldDB" id="A0A5C7FD62"/>
<feature type="transmembrane region" description="Helical" evidence="1">
    <location>
        <begin position="84"/>
        <end position="110"/>
    </location>
</feature>
<proteinExistence type="predicted"/>
<dbReference type="OrthoDB" id="2388713at2"/>
<reference evidence="2 3" key="1">
    <citation type="submission" date="2024-01" db="EMBL/GenBank/DDBJ databases">
        <title>Complete Genome Sequence of Alkalicoccus halolimnae BZ-SZ-XJ29T, a Moderately Halophilic Bacterium Isolated from a Salt Lake.</title>
        <authorList>
            <person name="Zhao B."/>
        </authorList>
    </citation>
    <scope>NUCLEOTIDE SEQUENCE [LARGE SCALE GENOMIC DNA]</scope>
    <source>
        <strain evidence="2 3">BZ-SZ-XJ29</strain>
    </source>
</reference>
<sequence length="235" mass="26940">MKRSTAAELFMELLKWAGWLIGIVLTIRILQHLLYFFFSVSEMEMTGFAEFAHQFTKIFMLVTGLLIVYRFLEYFVSNGLTRRVFLTSSIQASAAAAVLFAVITFLLLGIENFLLPEAAKEGNFLSAYPFNEETNLITSFMIYILSSWVYFALGMFISSGYYRYGWLYGLGFTAAGIVILILESFLWETETFLLGFTFPPQALPFLFSFLASMLLVMSLFFFAFVVLKDVRIKME</sequence>
<evidence type="ECO:0000256" key="1">
    <source>
        <dbReference type="SAM" id="Phobius"/>
    </source>
</evidence>
<evidence type="ECO:0000313" key="3">
    <source>
        <dbReference type="Proteomes" id="UP000321816"/>
    </source>
</evidence>
<evidence type="ECO:0000313" key="2">
    <source>
        <dbReference type="EMBL" id="WWD80523.1"/>
    </source>
</evidence>
<dbReference type="RefSeq" id="WP_147804895.1">
    <property type="nucleotide sequence ID" value="NZ_CP144914.1"/>
</dbReference>
<keyword evidence="3" id="KW-1185">Reference proteome</keyword>
<gene>
    <name evidence="2" type="ORF">FTX54_002870</name>
</gene>
<feature type="transmembrane region" description="Helical" evidence="1">
    <location>
        <begin position="164"/>
        <end position="182"/>
    </location>
</feature>
<feature type="transmembrane region" description="Helical" evidence="1">
    <location>
        <begin position="202"/>
        <end position="227"/>
    </location>
</feature>
<dbReference type="Proteomes" id="UP000321816">
    <property type="component" value="Chromosome"/>
</dbReference>
<keyword evidence="1" id="KW-0472">Membrane</keyword>
<feature type="transmembrane region" description="Helical" evidence="1">
    <location>
        <begin position="12"/>
        <end position="31"/>
    </location>
</feature>
<protein>
    <submittedName>
        <fullName evidence="2">Uncharacterized protein</fullName>
    </submittedName>
</protein>
<keyword evidence="1" id="KW-1133">Transmembrane helix</keyword>
<name>A0A5C7FD62_9BACI</name>
<keyword evidence="1" id="KW-0812">Transmembrane</keyword>
<accession>A0A5C7FD62</accession>
<feature type="transmembrane region" description="Helical" evidence="1">
    <location>
        <begin position="51"/>
        <end position="72"/>
    </location>
</feature>
<feature type="transmembrane region" description="Helical" evidence="1">
    <location>
        <begin position="136"/>
        <end position="157"/>
    </location>
</feature>
<organism evidence="2 3">
    <name type="scientific">Alkalicoccus halolimnae</name>
    <dbReference type="NCBI Taxonomy" id="1667239"/>
    <lineage>
        <taxon>Bacteria</taxon>
        <taxon>Bacillati</taxon>
        <taxon>Bacillota</taxon>
        <taxon>Bacilli</taxon>
        <taxon>Bacillales</taxon>
        <taxon>Bacillaceae</taxon>
        <taxon>Alkalicoccus</taxon>
    </lineage>
</organism>
<dbReference type="KEGG" id="ahal:FTX54_002870"/>